<dbReference type="Gene3D" id="2.80.10.50">
    <property type="match status" value="1"/>
</dbReference>
<reference evidence="2 3" key="1">
    <citation type="submission" date="2024-03" db="EMBL/GenBank/DDBJ databases">
        <authorList>
            <person name="Martinez-Hernandez J."/>
        </authorList>
    </citation>
    <scope>NUCLEOTIDE SEQUENCE [LARGE SCALE GENOMIC DNA]</scope>
</reference>
<accession>A0AAV1XRM2</accession>
<dbReference type="Proteomes" id="UP001497480">
    <property type="component" value="Unassembled WGS sequence"/>
</dbReference>
<dbReference type="EMBL" id="CAXHTB010000017">
    <property type="protein sequence ID" value="CAL0323488.1"/>
    <property type="molecule type" value="Genomic_DNA"/>
</dbReference>
<dbReference type="InterPro" id="IPR035992">
    <property type="entry name" value="Ricin_B-like_lectins"/>
</dbReference>
<evidence type="ECO:0000313" key="3">
    <source>
        <dbReference type="Proteomes" id="UP001497480"/>
    </source>
</evidence>
<keyword evidence="3" id="KW-1185">Reference proteome</keyword>
<dbReference type="PANTHER" id="PTHR31257">
    <property type="entry name" value="RICIN B-LIKE LECTIN EULS3"/>
    <property type="match status" value="1"/>
</dbReference>
<proteinExistence type="predicted"/>
<evidence type="ECO:0000256" key="1">
    <source>
        <dbReference type="SAM" id="MobiDB-lite"/>
    </source>
</evidence>
<dbReference type="CDD" id="cd23431">
    <property type="entry name" value="beta-trefoil_Ricin_AtEULS3-like"/>
    <property type="match status" value="1"/>
</dbReference>
<sequence>MEFNHHHHHHHHHHKHHDEHEETLNIPPPGLTHPPPPVVHHYPPQEVVHHLPHHPPPPPEFAHHYPPPPFGAPVFTPPAPSPYDPAPAYPVPPPAYPVPPPAYPVPAPAYPVPAPAYPAPYPPAYVDLITHASVPDDLLSKPTFRIFSKAGPDYSLTIRNGEVALALTNPHDVNQHWYKDERFSTRVQDAEGSPAFTLINKGTGEAIQHAIGSTQPIRLIPYDPIVLDVDVLWTQSRDLGDGYRAIRKVNDVNLNLDAYHGDKTSGGVHEGTTVVLWEWKAGDNQQWKIFPFCKFF</sequence>
<gene>
    <name evidence="2" type="ORF">LLUT_LOCUS24548</name>
</gene>
<dbReference type="PRINTS" id="PR01217">
    <property type="entry name" value="PRICHEXTENSN"/>
</dbReference>
<feature type="compositionally biased region" description="Pro residues" evidence="1">
    <location>
        <begin position="26"/>
        <end position="38"/>
    </location>
</feature>
<evidence type="ECO:0000313" key="2">
    <source>
        <dbReference type="EMBL" id="CAL0323488.1"/>
    </source>
</evidence>
<organism evidence="2 3">
    <name type="scientific">Lupinus luteus</name>
    <name type="common">European yellow lupine</name>
    <dbReference type="NCBI Taxonomy" id="3873"/>
    <lineage>
        <taxon>Eukaryota</taxon>
        <taxon>Viridiplantae</taxon>
        <taxon>Streptophyta</taxon>
        <taxon>Embryophyta</taxon>
        <taxon>Tracheophyta</taxon>
        <taxon>Spermatophyta</taxon>
        <taxon>Magnoliopsida</taxon>
        <taxon>eudicotyledons</taxon>
        <taxon>Gunneridae</taxon>
        <taxon>Pentapetalae</taxon>
        <taxon>rosids</taxon>
        <taxon>fabids</taxon>
        <taxon>Fabales</taxon>
        <taxon>Fabaceae</taxon>
        <taxon>Papilionoideae</taxon>
        <taxon>50 kb inversion clade</taxon>
        <taxon>genistoids sensu lato</taxon>
        <taxon>core genistoids</taxon>
        <taxon>Genisteae</taxon>
        <taxon>Lupinus</taxon>
    </lineage>
</organism>
<feature type="region of interest" description="Disordered" evidence="1">
    <location>
        <begin position="1"/>
        <end position="40"/>
    </location>
</feature>
<feature type="compositionally biased region" description="Basic residues" evidence="1">
    <location>
        <begin position="1"/>
        <end position="17"/>
    </location>
</feature>
<name>A0AAV1XRM2_LUPLU</name>
<dbReference type="InterPro" id="IPR040249">
    <property type="entry name" value="Ricin_B-like_lectin_EULS3-like"/>
</dbReference>
<dbReference type="SUPFAM" id="SSF50370">
    <property type="entry name" value="Ricin B-like lectins"/>
    <property type="match status" value="1"/>
</dbReference>
<dbReference type="AlphaFoldDB" id="A0AAV1XRM2"/>
<protein>
    <submittedName>
        <fullName evidence="2">Uncharacterized protein</fullName>
    </submittedName>
</protein>
<comment type="caution">
    <text evidence="2">The sequence shown here is derived from an EMBL/GenBank/DDBJ whole genome shotgun (WGS) entry which is preliminary data.</text>
</comment>
<dbReference type="PANTHER" id="PTHR31257:SF2">
    <property type="entry name" value="RICIN B-LIKE LECTIN EULS3"/>
    <property type="match status" value="1"/>
</dbReference>